<name>A0A2S5RF35_9MOLU</name>
<proteinExistence type="predicted"/>
<evidence type="ECO:0000313" key="2">
    <source>
        <dbReference type="Proteomes" id="UP000237865"/>
    </source>
</evidence>
<dbReference type="AlphaFoldDB" id="A0A2S5RF35"/>
<dbReference type="Proteomes" id="UP000237865">
    <property type="component" value="Unassembled WGS sequence"/>
</dbReference>
<comment type="caution">
    <text evidence="1">The sequence shown here is derived from an EMBL/GenBank/DDBJ whole genome shotgun (WGS) entry which is preliminary data.</text>
</comment>
<gene>
    <name evidence="1" type="ORF">ELUCI_v1c02150</name>
</gene>
<reference evidence="1 2" key="1">
    <citation type="submission" date="2017-11" db="EMBL/GenBank/DDBJ databases">
        <title>Genome sequence of Entomoplasma lucivorax PIPN-2 (ATCC 49196).</title>
        <authorList>
            <person name="Lo W.-S."/>
            <person name="Gasparich G.E."/>
            <person name="Kuo C.-H."/>
        </authorList>
    </citation>
    <scope>NUCLEOTIDE SEQUENCE [LARGE SCALE GENOMIC DNA]</scope>
    <source>
        <strain evidence="1 2">PIPN-2</strain>
    </source>
</reference>
<organism evidence="1 2">
    <name type="scientific">Williamsoniiplasma lucivorax</name>
    <dbReference type="NCBI Taxonomy" id="209274"/>
    <lineage>
        <taxon>Bacteria</taxon>
        <taxon>Bacillati</taxon>
        <taxon>Mycoplasmatota</taxon>
        <taxon>Mollicutes</taxon>
        <taxon>Entomoplasmatales</taxon>
        <taxon>Williamsoniiplasma</taxon>
    </lineage>
</organism>
<protein>
    <submittedName>
        <fullName evidence="1">Uncharacterized protein</fullName>
    </submittedName>
</protein>
<keyword evidence="2" id="KW-1185">Reference proteome</keyword>
<dbReference type="EMBL" id="PHNE01000001">
    <property type="protein sequence ID" value="PPE05924.1"/>
    <property type="molecule type" value="Genomic_DNA"/>
</dbReference>
<evidence type="ECO:0000313" key="1">
    <source>
        <dbReference type="EMBL" id="PPE05924.1"/>
    </source>
</evidence>
<accession>A0A2S5RF35</accession>
<dbReference type="RefSeq" id="WP_028126674.1">
    <property type="nucleotide sequence ID" value="NZ_PHNE01000001.1"/>
</dbReference>
<sequence length="271" mass="32701">MNPEFLNLLKNIVDDEILIIKYSMYLPTHDLRIKGLFQEWDTNHDFKTLFTWLDQQVGDEPKSADELLDEKVVEFLNPRWTDIYIRMHTIIATILAFIKSYQTMRRTHNHKRLTEYQRAQITIARGITKVYTQGYEVLNKLEVPLFMQTELTTILEYFTNAKEQWLEYDWILDYTNEIYVYLALLIENFKNTKVQLNKKQKAQADNFIELLQYISTSFYLLLLLFEGLFNIEHKKMGIEVEEVYYARTFEKEEKLTKLRKWFLKQSQTKTN</sequence>